<organism evidence="17 18">
    <name type="scientific">Erpetoichthys calabaricus</name>
    <name type="common">Rope fish</name>
    <name type="synonym">Calamoichthys calabaricus</name>
    <dbReference type="NCBI Taxonomy" id="27687"/>
    <lineage>
        <taxon>Eukaryota</taxon>
        <taxon>Metazoa</taxon>
        <taxon>Chordata</taxon>
        <taxon>Craniata</taxon>
        <taxon>Vertebrata</taxon>
        <taxon>Euteleostomi</taxon>
        <taxon>Actinopterygii</taxon>
        <taxon>Polypteriformes</taxon>
        <taxon>Polypteridae</taxon>
        <taxon>Erpetoichthys</taxon>
    </lineage>
</organism>
<keyword evidence="6" id="KW-0285">Flavoprotein</keyword>
<dbReference type="SUPFAM" id="SSF51971">
    <property type="entry name" value="Nucleotide-binding domain"/>
    <property type="match status" value="1"/>
</dbReference>
<name>A0A8C4S075_ERPCA</name>
<evidence type="ECO:0000256" key="13">
    <source>
        <dbReference type="ARBA" id="ARBA00047522"/>
    </source>
</evidence>
<evidence type="ECO:0000256" key="10">
    <source>
        <dbReference type="ARBA" id="ARBA00044520"/>
    </source>
</evidence>
<evidence type="ECO:0000256" key="2">
    <source>
        <dbReference type="ARBA" id="ARBA00004253"/>
    </source>
</evidence>
<keyword evidence="9" id="KW-0576">Peroxisome</keyword>
<keyword evidence="5" id="KW-0963">Cytoplasm</keyword>
<feature type="binding site" evidence="15">
    <location>
        <position position="228"/>
    </location>
    <ligand>
        <name>D-serine</name>
        <dbReference type="ChEBI" id="CHEBI:35247"/>
    </ligand>
</feature>
<evidence type="ECO:0000256" key="7">
    <source>
        <dbReference type="ARBA" id="ARBA00022827"/>
    </source>
</evidence>
<dbReference type="Gene3D" id="3.40.50.720">
    <property type="entry name" value="NAD(P)-binding Rossmann-like Domain"/>
    <property type="match status" value="1"/>
</dbReference>
<comment type="catalytic activity">
    <reaction evidence="14">
        <text>D-glutamate + O2 + H2O = 2-oxoglutarate + H2O2 + NH4(+)</text>
        <dbReference type="Rhea" id="RHEA:10028"/>
        <dbReference type="ChEBI" id="CHEBI:15377"/>
        <dbReference type="ChEBI" id="CHEBI:15379"/>
        <dbReference type="ChEBI" id="CHEBI:16240"/>
        <dbReference type="ChEBI" id="CHEBI:16810"/>
        <dbReference type="ChEBI" id="CHEBI:28938"/>
        <dbReference type="ChEBI" id="CHEBI:29986"/>
    </reaction>
    <physiologicalReaction direction="left-to-right" evidence="14">
        <dbReference type="Rhea" id="RHEA:10029"/>
    </physiologicalReaction>
</comment>
<dbReference type="GO" id="GO:0008445">
    <property type="term" value="F:D-aspartate oxidase activity"/>
    <property type="evidence" value="ECO:0007669"/>
    <property type="project" value="UniProtKB-EC"/>
</dbReference>
<dbReference type="PIRSF" id="PIRSF000189">
    <property type="entry name" value="D-aa_oxidase"/>
    <property type="match status" value="1"/>
</dbReference>
<proteinExistence type="inferred from homology"/>
<dbReference type="FunFam" id="3.30.9.10:FF:000004">
    <property type="entry name" value="D-amino-acid oxidase"/>
    <property type="match status" value="1"/>
</dbReference>
<reference evidence="17" key="3">
    <citation type="submission" date="2025-09" db="UniProtKB">
        <authorList>
            <consortium name="Ensembl"/>
        </authorList>
    </citation>
    <scope>IDENTIFICATION</scope>
</reference>
<dbReference type="GO" id="GO:0019478">
    <property type="term" value="P:D-amino acid catabolic process"/>
    <property type="evidence" value="ECO:0007669"/>
    <property type="project" value="UniProtKB-ARBA"/>
</dbReference>
<sequence>NKKININQNVVAVVGAGVIGLSTAVCIAESIPSCAVTVLAEHFTPDTTSDVAAGILLPHPFPETPLHKQRCWFKDTFDHLLSICNSTDAAEAGVFLLSGWQVFQETPSTKDPYWSTVVLGFHMMTDAELQRFPKYKFGQSFTTIKCECSKYLLWLEKRLKNAGGQLHTEKITGFEQLTSSYDIIVNCSGLGSRDLADDQSLYPVRGQILRVHAPWLKHFIRDGNGHTYIFPGIHSVTLGGTRQKHNWEMSVDEADSSGIFERCCELEPSLKKSQVCSKLVGLRPTRNSLRLEREFFVHGNRQVPIIHNYGHGGGGISIHWGTALEATQLVKESINWRNPTSKL</sequence>
<dbReference type="SUPFAM" id="SSF54373">
    <property type="entry name" value="FAD-linked reductases, C-terminal domain"/>
    <property type="match status" value="1"/>
</dbReference>
<dbReference type="InterPro" id="IPR006076">
    <property type="entry name" value="FAD-dep_OxRdtase"/>
</dbReference>
<evidence type="ECO:0000259" key="16">
    <source>
        <dbReference type="Pfam" id="PF01266"/>
    </source>
</evidence>
<dbReference type="Gene3D" id="3.30.9.10">
    <property type="entry name" value="D-Amino Acid Oxidase, subunit A, domain 2"/>
    <property type="match status" value="1"/>
</dbReference>
<feature type="binding site" evidence="15">
    <location>
        <position position="313"/>
    </location>
    <ligand>
        <name>D-serine</name>
        <dbReference type="ChEBI" id="CHEBI:35247"/>
    </ligand>
</feature>
<dbReference type="GO" id="GO:0071949">
    <property type="term" value="F:FAD binding"/>
    <property type="evidence" value="ECO:0007669"/>
    <property type="project" value="InterPro"/>
</dbReference>
<gene>
    <name evidence="17" type="primary">DDO</name>
    <name evidence="17" type="synonym">ddo</name>
</gene>
<dbReference type="InterPro" id="IPR023209">
    <property type="entry name" value="DAO"/>
</dbReference>
<dbReference type="PANTHER" id="PTHR11530">
    <property type="entry name" value="D-AMINO ACID OXIDASE"/>
    <property type="match status" value="1"/>
</dbReference>
<dbReference type="Pfam" id="PF01266">
    <property type="entry name" value="DAO"/>
    <property type="match status" value="1"/>
</dbReference>
<dbReference type="PANTHER" id="PTHR11530:SF11">
    <property type="entry name" value="D-ASPARTATE OXIDASE"/>
    <property type="match status" value="1"/>
</dbReference>
<comment type="cofactor">
    <cofactor evidence="1 15">
        <name>FAD</name>
        <dbReference type="ChEBI" id="CHEBI:57692"/>
    </cofactor>
</comment>
<dbReference type="GO" id="GO:0005829">
    <property type="term" value="C:cytosol"/>
    <property type="evidence" value="ECO:0007669"/>
    <property type="project" value="UniProtKB-SubCell"/>
</dbReference>
<keyword evidence="18" id="KW-1185">Reference proteome</keyword>
<evidence type="ECO:0000256" key="6">
    <source>
        <dbReference type="ARBA" id="ARBA00022630"/>
    </source>
</evidence>
<keyword evidence="8" id="KW-0560">Oxidoreductase</keyword>
<dbReference type="InterPro" id="IPR006181">
    <property type="entry name" value="D-amino_acid_oxidase_CS"/>
</dbReference>
<evidence type="ECO:0000256" key="14">
    <source>
        <dbReference type="ARBA" id="ARBA00049882"/>
    </source>
</evidence>
<dbReference type="GO" id="GO:0005782">
    <property type="term" value="C:peroxisomal matrix"/>
    <property type="evidence" value="ECO:0007669"/>
    <property type="project" value="UniProtKB-SubCell"/>
</dbReference>
<dbReference type="Proteomes" id="UP000694620">
    <property type="component" value="Chromosome 3"/>
</dbReference>
<dbReference type="GO" id="GO:0006533">
    <property type="term" value="P:L-aspartate catabolic process"/>
    <property type="evidence" value="ECO:0007669"/>
    <property type="project" value="TreeGrafter"/>
</dbReference>
<feature type="binding site" evidence="15">
    <location>
        <begin position="48"/>
        <end position="49"/>
    </location>
    <ligand>
        <name>FAD</name>
        <dbReference type="ChEBI" id="CHEBI:57692"/>
    </ligand>
</feature>
<evidence type="ECO:0000256" key="1">
    <source>
        <dbReference type="ARBA" id="ARBA00001974"/>
    </source>
</evidence>
<protein>
    <recommendedName>
        <fullName evidence="11">D-aspartate oxidase</fullName>
        <ecNumber evidence="10">1.4.3.1</ecNumber>
    </recommendedName>
</protein>
<evidence type="ECO:0000256" key="4">
    <source>
        <dbReference type="ARBA" id="ARBA00006730"/>
    </source>
</evidence>
<comment type="similarity">
    <text evidence="4">Belongs to the DAMOX/DASOX family.</text>
</comment>
<comment type="subcellular location">
    <subcellularLocation>
        <location evidence="3">Cytoplasm</location>
        <location evidence="3">Cytosol</location>
    </subcellularLocation>
    <subcellularLocation>
        <location evidence="2">Peroxisome matrix</location>
    </subcellularLocation>
</comment>
<dbReference type="GeneTree" id="ENSGT00390000018635"/>
<evidence type="ECO:0000313" key="18">
    <source>
        <dbReference type="Proteomes" id="UP000694620"/>
    </source>
</evidence>
<dbReference type="PROSITE" id="PS00677">
    <property type="entry name" value="DAO"/>
    <property type="match status" value="1"/>
</dbReference>
<evidence type="ECO:0000256" key="5">
    <source>
        <dbReference type="ARBA" id="ARBA00022490"/>
    </source>
</evidence>
<comment type="catalytic activity">
    <reaction evidence="13">
        <text>D-aspartate + O2 + H2O = oxaloacetate + H2O2 + NH4(+)</text>
        <dbReference type="Rhea" id="RHEA:12512"/>
        <dbReference type="ChEBI" id="CHEBI:15377"/>
        <dbReference type="ChEBI" id="CHEBI:15379"/>
        <dbReference type="ChEBI" id="CHEBI:16240"/>
        <dbReference type="ChEBI" id="CHEBI:16452"/>
        <dbReference type="ChEBI" id="CHEBI:28938"/>
        <dbReference type="ChEBI" id="CHEBI:29990"/>
        <dbReference type="EC" id="1.4.3.1"/>
    </reaction>
    <physiologicalReaction direction="left-to-right" evidence="13">
        <dbReference type="Rhea" id="RHEA:12513"/>
    </physiologicalReaction>
</comment>
<evidence type="ECO:0000256" key="9">
    <source>
        <dbReference type="ARBA" id="ARBA00023140"/>
    </source>
</evidence>
<comment type="function">
    <text evidence="12">Selectively catalyzes the oxidative deamination of acidic amino acids. Suppresses the level of D-aspartate in the brain, an amino acid that can act as an agonist for glutamate receptors. Protects the organism from the toxicity of D-amino acids. May also function in the intestine.</text>
</comment>
<feature type="domain" description="FAD dependent oxidoreductase" evidence="16">
    <location>
        <begin position="11"/>
        <end position="329"/>
    </location>
</feature>
<reference evidence="17" key="2">
    <citation type="submission" date="2025-08" db="UniProtKB">
        <authorList>
            <consortium name="Ensembl"/>
        </authorList>
    </citation>
    <scope>IDENTIFICATION</scope>
</reference>
<feature type="binding site" evidence="15">
    <location>
        <position position="283"/>
    </location>
    <ligand>
        <name>D-serine</name>
        <dbReference type="ChEBI" id="CHEBI:35247"/>
    </ligand>
</feature>
<evidence type="ECO:0000256" key="8">
    <source>
        <dbReference type="ARBA" id="ARBA00023002"/>
    </source>
</evidence>
<evidence type="ECO:0000256" key="15">
    <source>
        <dbReference type="PIRSR" id="PIRSR000189-1"/>
    </source>
</evidence>
<dbReference type="AlphaFoldDB" id="A0A8C4S075"/>
<evidence type="ECO:0000256" key="3">
    <source>
        <dbReference type="ARBA" id="ARBA00004514"/>
    </source>
</evidence>
<evidence type="ECO:0000256" key="11">
    <source>
        <dbReference type="ARBA" id="ARBA00044541"/>
    </source>
</evidence>
<keyword evidence="7 15" id="KW-0274">FAD</keyword>
<evidence type="ECO:0000256" key="12">
    <source>
        <dbReference type="ARBA" id="ARBA00046214"/>
    </source>
</evidence>
<reference evidence="17" key="1">
    <citation type="submission" date="2021-06" db="EMBL/GenBank/DDBJ databases">
        <authorList>
            <consortium name="Wellcome Sanger Institute Data Sharing"/>
        </authorList>
    </citation>
    <scope>NUCLEOTIDE SEQUENCE [LARGE SCALE GENOMIC DNA]</scope>
</reference>
<dbReference type="Ensembl" id="ENSECRT00000009947.1">
    <property type="protein sequence ID" value="ENSECRP00000009782.1"/>
    <property type="gene ID" value="ENSECRG00000006386.1"/>
</dbReference>
<evidence type="ECO:0000313" key="17">
    <source>
        <dbReference type="Ensembl" id="ENSECRP00000009782.1"/>
    </source>
</evidence>
<accession>A0A8C4S075</accession>
<dbReference type="EC" id="1.4.3.1" evidence="10"/>